<accession>A0A645EEM7</accession>
<evidence type="ECO:0000313" key="1">
    <source>
        <dbReference type="EMBL" id="MPN00227.1"/>
    </source>
</evidence>
<sequence length="58" mass="6652">MASTRIQGRFEYQFRLVLTDMHMTVDLIDQGMQANVAIHQSNQNVFTQLNIEVIAIVT</sequence>
<dbReference type="AlphaFoldDB" id="A0A645EEM7"/>
<reference evidence="1" key="1">
    <citation type="submission" date="2019-08" db="EMBL/GenBank/DDBJ databases">
        <authorList>
            <person name="Kucharzyk K."/>
            <person name="Murdoch R.W."/>
            <person name="Higgins S."/>
            <person name="Loffler F."/>
        </authorList>
    </citation>
    <scope>NUCLEOTIDE SEQUENCE</scope>
</reference>
<protein>
    <submittedName>
        <fullName evidence="1">Uncharacterized protein</fullName>
    </submittedName>
</protein>
<dbReference type="EMBL" id="VSSQ01046263">
    <property type="protein sequence ID" value="MPN00227.1"/>
    <property type="molecule type" value="Genomic_DNA"/>
</dbReference>
<organism evidence="1">
    <name type="scientific">bioreactor metagenome</name>
    <dbReference type="NCBI Taxonomy" id="1076179"/>
    <lineage>
        <taxon>unclassified sequences</taxon>
        <taxon>metagenomes</taxon>
        <taxon>ecological metagenomes</taxon>
    </lineage>
</organism>
<name>A0A645EEM7_9ZZZZ</name>
<comment type="caution">
    <text evidence="1">The sequence shown here is derived from an EMBL/GenBank/DDBJ whole genome shotgun (WGS) entry which is preliminary data.</text>
</comment>
<gene>
    <name evidence="1" type="ORF">SDC9_147421</name>
</gene>
<proteinExistence type="predicted"/>